<dbReference type="KEGG" id="halx:M0R89_18635"/>
<dbReference type="Pfam" id="PF24398">
    <property type="entry name" value="DUF7542"/>
    <property type="match status" value="1"/>
</dbReference>
<reference evidence="1 2" key="1">
    <citation type="submission" date="2022-04" db="EMBL/GenBank/DDBJ databases">
        <title>Diverse halophilic archaea isolated from saline environments.</title>
        <authorList>
            <person name="Cui H.-L."/>
        </authorList>
    </citation>
    <scope>NUCLEOTIDE SEQUENCE [LARGE SCALE GENOMIC DNA]</scope>
    <source>
        <strain evidence="1 2">XZYJT49</strain>
        <plasmid evidence="1 2">unnamed1</plasmid>
    </source>
</reference>
<keyword evidence="1" id="KW-0614">Plasmid</keyword>
<proteinExistence type="predicted"/>
<dbReference type="GeneID" id="72187260"/>
<protein>
    <submittedName>
        <fullName evidence="1">Uncharacterized protein</fullName>
    </submittedName>
</protein>
<organism evidence="1 2">
    <name type="scientific">Halorussus limi</name>
    <dbReference type="NCBI Taxonomy" id="2938695"/>
    <lineage>
        <taxon>Archaea</taxon>
        <taxon>Methanobacteriati</taxon>
        <taxon>Methanobacteriota</taxon>
        <taxon>Stenosarchaea group</taxon>
        <taxon>Halobacteria</taxon>
        <taxon>Halobacteriales</taxon>
        <taxon>Haladaptataceae</taxon>
        <taxon>Halorussus</taxon>
    </lineage>
</organism>
<geneLocation type="plasmid" evidence="1 2">
    <name>unnamed1</name>
</geneLocation>
<sequence>MADERATVTCPDCGLEESFRKLADARSRIEDHREETGHDPTWELGRLSEGVERAGDEAGICGRSGCGDEESPLFRDDL</sequence>
<evidence type="ECO:0000313" key="2">
    <source>
        <dbReference type="Proteomes" id="UP000830729"/>
    </source>
</evidence>
<dbReference type="AlphaFoldDB" id="A0A8U0HZV2"/>
<evidence type="ECO:0000313" key="1">
    <source>
        <dbReference type="EMBL" id="UPV76550.1"/>
    </source>
</evidence>
<keyword evidence="2" id="KW-1185">Reference proteome</keyword>
<accession>A0A8U0HZV2</accession>
<dbReference type="Proteomes" id="UP000830729">
    <property type="component" value="Plasmid unnamed1"/>
</dbReference>
<gene>
    <name evidence="1" type="ORF">M0R89_18635</name>
</gene>
<name>A0A8U0HZV2_9EURY</name>
<dbReference type="InterPro" id="IPR055964">
    <property type="entry name" value="DUF7542"/>
</dbReference>
<dbReference type="EMBL" id="CP096660">
    <property type="protein sequence ID" value="UPV76550.1"/>
    <property type="molecule type" value="Genomic_DNA"/>
</dbReference>
<dbReference type="RefSeq" id="WP_248652583.1">
    <property type="nucleotide sequence ID" value="NZ_CP096660.1"/>
</dbReference>